<evidence type="ECO:0000313" key="3">
    <source>
        <dbReference type="EMBL" id="GAO49327.1"/>
    </source>
</evidence>
<reference evidence="3 4" key="3">
    <citation type="journal article" date="2015" name="Genome Announc.">
        <title>Draft Genome Sequence of the Archiascomycetous Yeast Saitoella complicata.</title>
        <authorList>
            <person name="Yamauchi K."/>
            <person name="Kondo S."/>
            <person name="Hamamoto M."/>
            <person name="Takahashi Y."/>
            <person name="Ogura Y."/>
            <person name="Hayashi T."/>
            <person name="Nishida H."/>
        </authorList>
    </citation>
    <scope>NUCLEOTIDE SEQUENCE [LARGE SCALE GENOMIC DNA]</scope>
    <source>
        <strain evidence="3 4">NRRL Y-17804</strain>
    </source>
</reference>
<protein>
    <recommendedName>
        <fullName evidence="2">Helix-turn-helix domain-containing protein</fullName>
    </recommendedName>
</protein>
<keyword evidence="4" id="KW-1185">Reference proteome</keyword>
<gene>
    <name evidence="3" type="ORF">G7K_3478-t1</name>
</gene>
<dbReference type="OrthoDB" id="4085451at2759"/>
<dbReference type="EMBL" id="BACD03000021">
    <property type="protein sequence ID" value="GAO49327.1"/>
    <property type="molecule type" value="Genomic_DNA"/>
</dbReference>
<dbReference type="AlphaFoldDB" id="A0A0E9NHG8"/>
<dbReference type="Pfam" id="PF22943">
    <property type="entry name" value="HTH_68"/>
    <property type="match status" value="1"/>
</dbReference>
<evidence type="ECO:0000313" key="4">
    <source>
        <dbReference type="Proteomes" id="UP000033140"/>
    </source>
</evidence>
<feature type="compositionally biased region" description="Polar residues" evidence="1">
    <location>
        <begin position="8"/>
        <end position="17"/>
    </location>
</feature>
<comment type="caution">
    <text evidence="3">The sequence shown here is derived from an EMBL/GenBank/DDBJ whole genome shotgun (WGS) entry which is preliminary data.</text>
</comment>
<accession>A0A0E9NHG8</accession>
<dbReference type="Proteomes" id="UP000033140">
    <property type="component" value="Unassembled WGS sequence"/>
</dbReference>
<dbReference type="STRING" id="698492.A0A0E9NHG8"/>
<feature type="compositionally biased region" description="Basic and acidic residues" evidence="1">
    <location>
        <begin position="56"/>
        <end position="65"/>
    </location>
</feature>
<feature type="region of interest" description="Disordered" evidence="1">
    <location>
        <begin position="1"/>
        <end position="65"/>
    </location>
</feature>
<reference evidence="3 4" key="2">
    <citation type="journal article" date="2014" name="J. Gen. Appl. Microbiol.">
        <title>The early diverging ascomycetous budding yeast Saitoella complicata has three histone deacetylases belonging to the Clr6, Hos2, and Rpd3 lineages.</title>
        <authorList>
            <person name="Nishida H."/>
            <person name="Matsumoto T."/>
            <person name="Kondo S."/>
            <person name="Hamamoto M."/>
            <person name="Yoshikawa H."/>
        </authorList>
    </citation>
    <scope>NUCLEOTIDE SEQUENCE [LARGE SCALE GENOMIC DNA]</scope>
    <source>
        <strain evidence="3 4">NRRL Y-17804</strain>
    </source>
</reference>
<dbReference type="InterPro" id="IPR054448">
    <property type="entry name" value="HTH_put_ascomycetes"/>
</dbReference>
<evidence type="ECO:0000259" key="2">
    <source>
        <dbReference type="Pfam" id="PF22943"/>
    </source>
</evidence>
<evidence type="ECO:0000256" key="1">
    <source>
        <dbReference type="SAM" id="MobiDB-lite"/>
    </source>
</evidence>
<proteinExistence type="predicted"/>
<dbReference type="RefSeq" id="XP_019022379.1">
    <property type="nucleotide sequence ID" value="XM_019168516.1"/>
</dbReference>
<organism evidence="3 4">
    <name type="scientific">Saitoella complicata (strain BCRC 22490 / CBS 7301 / JCM 7358 / NBRC 10748 / NRRL Y-17804)</name>
    <dbReference type="NCBI Taxonomy" id="698492"/>
    <lineage>
        <taxon>Eukaryota</taxon>
        <taxon>Fungi</taxon>
        <taxon>Dikarya</taxon>
        <taxon>Ascomycota</taxon>
        <taxon>Taphrinomycotina</taxon>
        <taxon>Taphrinomycotina incertae sedis</taxon>
        <taxon>Saitoella</taxon>
    </lineage>
</organism>
<sequence length="192" mass="20886">MGGAASKQARNVGSKTLQYPKRSPPAPGGLNSVVHEPKVHGAAEAAAVRPAQDTISRTKDQRIRDDGQDPHFLAKLRQLGAVDVNALSPHKPLPEKVSLSRSILQNRSKIHDAATADHEDYGRQHTTTDIHTIRDILEMRKRGSQAEKIAKEFGVEVGVVEKVLGGRVNVPTHVSPPEKKTGRIQTAWVESV</sequence>
<feature type="domain" description="Helix-turn-helix" evidence="2">
    <location>
        <begin position="129"/>
        <end position="170"/>
    </location>
</feature>
<reference evidence="3 4" key="1">
    <citation type="journal article" date="2011" name="J. Gen. Appl. Microbiol.">
        <title>Draft genome sequencing of the enigmatic yeast Saitoella complicata.</title>
        <authorList>
            <person name="Nishida H."/>
            <person name="Hamamoto M."/>
            <person name="Sugiyama J."/>
        </authorList>
    </citation>
    <scope>NUCLEOTIDE SEQUENCE [LARGE SCALE GENOMIC DNA]</scope>
    <source>
        <strain evidence="3 4">NRRL Y-17804</strain>
    </source>
</reference>
<name>A0A0E9NHG8_SAICN</name>